<sequence length="91" mass="9789">MTVDEQILSLDVDPHETVENLKALLEVETMVPLQQQQLLFNGREMNNSEKLSALGVKDDDLVMMVSGAASRASGNDLGFNPDGSAVNPAAF</sequence>
<keyword evidence="3" id="KW-0064">Aspartyl protease</keyword>
<dbReference type="Proteomes" id="UP001165190">
    <property type="component" value="Unassembled WGS sequence"/>
</dbReference>
<dbReference type="PANTHER" id="PTHR12917">
    <property type="entry name" value="ASPARTYL PROTEASE DDI-RELATED"/>
    <property type="match status" value="1"/>
</dbReference>
<dbReference type="InterPro" id="IPR033882">
    <property type="entry name" value="DDI1_N"/>
</dbReference>
<keyword evidence="2" id="KW-0645">Protease</keyword>
<dbReference type="PRINTS" id="PR00348">
    <property type="entry name" value="UBIQUITIN"/>
</dbReference>
<gene>
    <name evidence="7" type="ORF">HRI_002532300</name>
</gene>
<organism evidence="7 8">
    <name type="scientific">Hibiscus trionum</name>
    <name type="common">Flower of an hour</name>
    <dbReference type="NCBI Taxonomy" id="183268"/>
    <lineage>
        <taxon>Eukaryota</taxon>
        <taxon>Viridiplantae</taxon>
        <taxon>Streptophyta</taxon>
        <taxon>Embryophyta</taxon>
        <taxon>Tracheophyta</taxon>
        <taxon>Spermatophyta</taxon>
        <taxon>Magnoliopsida</taxon>
        <taxon>eudicotyledons</taxon>
        <taxon>Gunneridae</taxon>
        <taxon>Pentapetalae</taxon>
        <taxon>rosids</taxon>
        <taxon>malvids</taxon>
        <taxon>Malvales</taxon>
        <taxon>Malvaceae</taxon>
        <taxon>Malvoideae</taxon>
        <taxon>Hibiscus</taxon>
    </lineage>
</organism>
<feature type="region of interest" description="Disordered" evidence="5">
    <location>
        <begin position="71"/>
        <end position="91"/>
    </location>
</feature>
<dbReference type="AlphaFoldDB" id="A0A9W7I6V3"/>
<reference evidence="7" key="1">
    <citation type="submission" date="2023-05" db="EMBL/GenBank/DDBJ databases">
        <title>Genome and transcriptome analyses reveal genes involved in the formation of fine ridges on petal epidermal cells in Hibiscus trionum.</title>
        <authorList>
            <person name="Koshimizu S."/>
            <person name="Masuda S."/>
            <person name="Ishii T."/>
            <person name="Shirasu K."/>
            <person name="Hoshino A."/>
            <person name="Arita M."/>
        </authorList>
    </citation>
    <scope>NUCLEOTIDE SEQUENCE</scope>
    <source>
        <strain evidence="7">Hamamatsu line</strain>
    </source>
</reference>
<dbReference type="PROSITE" id="PS50053">
    <property type="entry name" value="UBIQUITIN_2"/>
    <property type="match status" value="1"/>
</dbReference>
<evidence type="ECO:0000256" key="3">
    <source>
        <dbReference type="ARBA" id="ARBA00022750"/>
    </source>
</evidence>
<dbReference type="OrthoDB" id="1047367at2759"/>
<evidence type="ECO:0000313" key="8">
    <source>
        <dbReference type="Proteomes" id="UP001165190"/>
    </source>
</evidence>
<keyword evidence="8" id="KW-1185">Reference proteome</keyword>
<dbReference type="InterPro" id="IPR029071">
    <property type="entry name" value="Ubiquitin-like_domsf"/>
</dbReference>
<evidence type="ECO:0000256" key="1">
    <source>
        <dbReference type="ARBA" id="ARBA00009136"/>
    </source>
</evidence>
<evidence type="ECO:0000313" key="7">
    <source>
        <dbReference type="EMBL" id="GMI88630.1"/>
    </source>
</evidence>
<dbReference type="InterPro" id="IPR019956">
    <property type="entry name" value="Ubiquitin_dom"/>
</dbReference>
<evidence type="ECO:0000256" key="5">
    <source>
        <dbReference type="SAM" id="MobiDB-lite"/>
    </source>
</evidence>
<comment type="caution">
    <text evidence="7">The sequence shown here is derived from an EMBL/GenBank/DDBJ whole genome shotgun (WGS) entry which is preliminary data.</text>
</comment>
<feature type="domain" description="Ubiquitin-like" evidence="6">
    <location>
        <begin position="1"/>
        <end position="65"/>
    </location>
</feature>
<evidence type="ECO:0000256" key="4">
    <source>
        <dbReference type="ARBA" id="ARBA00022801"/>
    </source>
</evidence>
<protein>
    <submittedName>
        <fullName evidence="7">DNA-damage inducible 1</fullName>
    </submittedName>
</protein>
<evidence type="ECO:0000259" key="6">
    <source>
        <dbReference type="PROSITE" id="PS50053"/>
    </source>
</evidence>
<dbReference type="GO" id="GO:0004190">
    <property type="term" value="F:aspartic-type endopeptidase activity"/>
    <property type="evidence" value="ECO:0007669"/>
    <property type="project" value="UniProtKB-KW"/>
</dbReference>
<dbReference type="GO" id="GO:0006508">
    <property type="term" value="P:proteolysis"/>
    <property type="evidence" value="ECO:0007669"/>
    <property type="project" value="UniProtKB-KW"/>
</dbReference>
<proteinExistence type="inferred from homology"/>
<keyword evidence="4" id="KW-0378">Hydrolase</keyword>
<comment type="similarity">
    <text evidence="1">Belongs to the DDI1 family.</text>
</comment>
<dbReference type="CDD" id="cd01796">
    <property type="entry name" value="Ubl_Ddi1_like"/>
    <property type="match status" value="1"/>
</dbReference>
<evidence type="ECO:0000256" key="2">
    <source>
        <dbReference type="ARBA" id="ARBA00022670"/>
    </source>
</evidence>
<dbReference type="Pfam" id="PF00240">
    <property type="entry name" value="ubiquitin"/>
    <property type="match status" value="1"/>
</dbReference>
<dbReference type="EMBL" id="BSYR01000022">
    <property type="protein sequence ID" value="GMI88630.1"/>
    <property type="molecule type" value="Genomic_DNA"/>
</dbReference>
<dbReference type="InterPro" id="IPR000626">
    <property type="entry name" value="Ubiquitin-like_dom"/>
</dbReference>
<dbReference type="PANTHER" id="PTHR12917:SF1">
    <property type="entry name" value="AT13091P"/>
    <property type="match status" value="1"/>
</dbReference>
<dbReference type="SUPFAM" id="SSF54236">
    <property type="entry name" value="Ubiquitin-like"/>
    <property type="match status" value="1"/>
</dbReference>
<dbReference type="Gene3D" id="3.10.20.90">
    <property type="entry name" value="Phosphatidylinositol 3-kinase Catalytic Subunit, Chain A, domain 1"/>
    <property type="match status" value="1"/>
</dbReference>
<accession>A0A9W7I6V3</accession>
<name>A0A9W7I6V3_HIBTR</name>
<dbReference type="SMART" id="SM00213">
    <property type="entry name" value="UBQ"/>
    <property type="match status" value="1"/>
</dbReference>